<accession>A0ABP6QI39</accession>
<feature type="region of interest" description="Disordered" evidence="1">
    <location>
        <begin position="1"/>
        <end position="30"/>
    </location>
</feature>
<name>A0ABP6QI39_9ACTN</name>
<dbReference type="Pfam" id="PF08378">
    <property type="entry name" value="NERD"/>
    <property type="match status" value="1"/>
</dbReference>
<gene>
    <name evidence="4" type="ORF">GCM10010468_59550</name>
</gene>
<dbReference type="PROSITE" id="PS50965">
    <property type="entry name" value="NERD"/>
    <property type="match status" value="1"/>
</dbReference>
<evidence type="ECO:0000259" key="3">
    <source>
        <dbReference type="PROSITE" id="PS50965"/>
    </source>
</evidence>
<organism evidence="4 5">
    <name type="scientific">Actinocorallia longicatena</name>
    <dbReference type="NCBI Taxonomy" id="111803"/>
    <lineage>
        <taxon>Bacteria</taxon>
        <taxon>Bacillati</taxon>
        <taxon>Actinomycetota</taxon>
        <taxon>Actinomycetes</taxon>
        <taxon>Streptosporangiales</taxon>
        <taxon>Thermomonosporaceae</taxon>
        <taxon>Actinocorallia</taxon>
    </lineage>
</organism>
<evidence type="ECO:0000313" key="4">
    <source>
        <dbReference type="EMBL" id="GAA3229569.1"/>
    </source>
</evidence>
<feature type="domain" description="NERD" evidence="3">
    <location>
        <begin position="91"/>
        <end position="211"/>
    </location>
</feature>
<keyword evidence="2" id="KW-0472">Membrane</keyword>
<reference evidence="5" key="1">
    <citation type="journal article" date="2019" name="Int. J. Syst. Evol. Microbiol.">
        <title>The Global Catalogue of Microorganisms (GCM) 10K type strain sequencing project: providing services to taxonomists for standard genome sequencing and annotation.</title>
        <authorList>
            <consortium name="The Broad Institute Genomics Platform"/>
            <consortium name="The Broad Institute Genome Sequencing Center for Infectious Disease"/>
            <person name="Wu L."/>
            <person name="Ma J."/>
        </authorList>
    </citation>
    <scope>NUCLEOTIDE SEQUENCE [LARGE SCALE GENOMIC DNA]</scope>
    <source>
        <strain evidence="5">JCM 9377</strain>
    </source>
</reference>
<comment type="caution">
    <text evidence="4">The sequence shown here is derived from an EMBL/GenBank/DDBJ whole genome shotgun (WGS) entry which is preliminary data.</text>
</comment>
<protein>
    <recommendedName>
        <fullName evidence="3">NERD domain-containing protein</fullName>
    </recommendedName>
</protein>
<dbReference type="EMBL" id="BAAAUV010000019">
    <property type="protein sequence ID" value="GAA3229569.1"/>
    <property type="molecule type" value="Genomic_DNA"/>
</dbReference>
<keyword evidence="2" id="KW-0812">Transmembrane</keyword>
<proteinExistence type="predicted"/>
<feature type="transmembrane region" description="Helical" evidence="2">
    <location>
        <begin position="41"/>
        <end position="74"/>
    </location>
</feature>
<dbReference type="RefSeq" id="WP_344834953.1">
    <property type="nucleotide sequence ID" value="NZ_BAAAUV010000019.1"/>
</dbReference>
<dbReference type="InterPro" id="IPR011528">
    <property type="entry name" value="NERD"/>
</dbReference>
<evidence type="ECO:0000256" key="2">
    <source>
        <dbReference type="SAM" id="Phobius"/>
    </source>
</evidence>
<keyword evidence="5" id="KW-1185">Reference proteome</keyword>
<keyword evidence="2" id="KW-1133">Transmembrane helix</keyword>
<evidence type="ECO:0000313" key="5">
    <source>
        <dbReference type="Proteomes" id="UP001501237"/>
    </source>
</evidence>
<sequence>MALIERGEVGSARGQPPGKPGGDGETSTYGDVLGNPQLQRWALRIGVATVIGVLFAIVFDLRVGVTVAIIAVIADTVRKARSVPSDQAHRRASAAERKTARQLRGLTKQGWHILHARAVPRDSEGVSDGKIDHLVIGPTGVYAIDSEQWDKRLPVRTLSHLKLFHGPFEKKDRLDEARWEANQASRLLSKAIGVEIPVQPSVAIYGPAIPWRIMTVRNVDVYAGGTARKYLRKKPKVLTAEEVERIAEVARTALPSKFPE</sequence>
<dbReference type="Proteomes" id="UP001501237">
    <property type="component" value="Unassembled WGS sequence"/>
</dbReference>
<evidence type="ECO:0000256" key="1">
    <source>
        <dbReference type="SAM" id="MobiDB-lite"/>
    </source>
</evidence>